<keyword evidence="2" id="KW-1185">Reference proteome</keyword>
<accession>A0A368H220</accession>
<dbReference type="AlphaFoldDB" id="A0A368H220"/>
<name>A0A368H220_ANCCA</name>
<proteinExistence type="predicted"/>
<sequence>MCVYKMPPVSKLKHKATMSSYLLVLVAILGFAYAEGDYSLCQQREKLDDDMREMFTELHNGYRYVVNLFMKNSSNRTEGSSHRAAFARNYKTSKMRTM</sequence>
<dbReference type="Proteomes" id="UP000252519">
    <property type="component" value="Unassembled WGS sequence"/>
</dbReference>
<protein>
    <submittedName>
        <fullName evidence="1">Uncharacterized protein</fullName>
    </submittedName>
</protein>
<dbReference type="EMBL" id="JOJR01000021">
    <property type="protein sequence ID" value="RCN50644.1"/>
    <property type="molecule type" value="Genomic_DNA"/>
</dbReference>
<comment type="caution">
    <text evidence="1">The sequence shown here is derived from an EMBL/GenBank/DDBJ whole genome shotgun (WGS) entry which is preliminary data.</text>
</comment>
<reference evidence="1 2" key="1">
    <citation type="submission" date="2014-10" db="EMBL/GenBank/DDBJ databases">
        <title>Draft genome of the hookworm Ancylostoma caninum.</title>
        <authorList>
            <person name="Mitreva M."/>
        </authorList>
    </citation>
    <scope>NUCLEOTIDE SEQUENCE [LARGE SCALE GENOMIC DNA]</scope>
    <source>
        <strain evidence="1 2">Baltimore</strain>
    </source>
</reference>
<gene>
    <name evidence="1" type="ORF">ANCCAN_03257</name>
</gene>
<feature type="non-terminal residue" evidence="1">
    <location>
        <position position="98"/>
    </location>
</feature>
<evidence type="ECO:0000313" key="2">
    <source>
        <dbReference type="Proteomes" id="UP000252519"/>
    </source>
</evidence>
<organism evidence="1 2">
    <name type="scientific">Ancylostoma caninum</name>
    <name type="common">Dog hookworm</name>
    <dbReference type="NCBI Taxonomy" id="29170"/>
    <lineage>
        <taxon>Eukaryota</taxon>
        <taxon>Metazoa</taxon>
        <taxon>Ecdysozoa</taxon>
        <taxon>Nematoda</taxon>
        <taxon>Chromadorea</taxon>
        <taxon>Rhabditida</taxon>
        <taxon>Rhabditina</taxon>
        <taxon>Rhabditomorpha</taxon>
        <taxon>Strongyloidea</taxon>
        <taxon>Ancylostomatidae</taxon>
        <taxon>Ancylostomatinae</taxon>
        <taxon>Ancylostoma</taxon>
    </lineage>
</organism>
<evidence type="ECO:0000313" key="1">
    <source>
        <dbReference type="EMBL" id="RCN50644.1"/>
    </source>
</evidence>